<keyword evidence="5" id="KW-1003">Cell membrane</keyword>
<dbReference type="GO" id="GO:0005737">
    <property type="term" value="C:cytoplasm"/>
    <property type="evidence" value="ECO:0007669"/>
    <property type="project" value="TreeGrafter"/>
</dbReference>
<dbReference type="GO" id="GO:0042277">
    <property type="term" value="F:peptide binding"/>
    <property type="evidence" value="ECO:0007669"/>
    <property type="project" value="TreeGrafter"/>
</dbReference>
<keyword evidence="15" id="KW-1015">Disulfide bond</keyword>
<dbReference type="InterPro" id="IPR024571">
    <property type="entry name" value="ERAP1-like_C_dom"/>
</dbReference>
<keyword evidence="11" id="KW-0735">Signal-anchor</keyword>
<dbReference type="PANTHER" id="PTHR11533">
    <property type="entry name" value="PROTEASE M1 ZINC METALLOPROTEASE"/>
    <property type="match status" value="1"/>
</dbReference>
<keyword evidence="10 18" id="KW-0862">Zinc</keyword>
<evidence type="ECO:0000313" key="26">
    <source>
        <dbReference type="Proteomes" id="UP001066276"/>
    </source>
</evidence>
<dbReference type="Gene3D" id="2.60.40.1730">
    <property type="entry name" value="tricorn interacting facor f3 domain"/>
    <property type="match status" value="1"/>
</dbReference>
<feature type="transmembrane region" description="Helical" evidence="20">
    <location>
        <begin position="6"/>
        <end position="33"/>
    </location>
</feature>
<feature type="domain" description="Aminopeptidase N-like N-terminal" evidence="24">
    <location>
        <begin position="79"/>
        <end position="276"/>
    </location>
</feature>
<evidence type="ECO:0000256" key="19">
    <source>
        <dbReference type="PIRSR" id="PIRSR634016-4"/>
    </source>
</evidence>
<comment type="similarity">
    <text evidence="2 20">Belongs to the peptidase M1 family.</text>
</comment>
<dbReference type="FunFam" id="2.60.40.1910:FF:000005">
    <property type="entry name" value="Aminopeptidase"/>
    <property type="match status" value="1"/>
</dbReference>
<evidence type="ECO:0000256" key="6">
    <source>
        <dbReference type="ARBA" id="ARBA00022670"/>
    </source>
</evidence>
<dbReference type="Proteomes" id="UP001066276">
    <property type="component" value="Chromosome 3_2"/>
</dbReference>
<dbReference type="InterPro" id="IPR027268">
    <property type="entry name" value="Peptidase_M4/M1_CTD_sf"/>
</dbReference>
<evidence type="ECO:0000256" key="10">
    <source>
        <dbReference type="ARBA" id="ARBA00022833"/>
    </source>
</evidence>
<feature type="binding site" evidence="18">
    <location>
        <position position="384"/>
    </location>
    <ligand>
        <name>Zn(2+)</name>
        <dbReference type="ChEBI" id="CHEBI:29105"/>
        <note>catalytic</note>
    </ligand>
</feature>
<dbReference type="InterPro" id="IPR001930">
    <property type="entry name" value="Peptidase_M1"/>
</dbReference>
<dbReference type="PRINTS" id="PR00756">
    <property type="entry name" value="ALADIPTASE"/>
</dbReference>
<evidence type="ECO:0000256" key="18">
    <source>
        <dbReference type="PIRSR" id="PIRSR634016-3"/>
    </source>
</evidence>
<dbReference type="CDD" id="cd09601">
    <property type="entry name" value="M1_APN-Q_like"/>
    <property type="match status" value="1"/>
</dbReference>
<feature type="domain" description="ERAP1-like C-terminal" evidence="23">
    <location>
        <begin position="618"/>
        <end position="944"/>
    </location>
</feature>
<evidence type="ECO:0000256" key="7">
    <source>
        <dbReference type="ARBA" id="ARBA00022692"/>
    </source>
</evidence>
<dbReference type="PANTHER" id="PTHR11533:SF172">
    <property type="entry name" value="AMINOPEPTIDASE N"/>
    <property type="match status" value="1"/>
</dbReference>
<keyword evidence="6 20" id="KW-0645">Protease</keyword>
<organism evidence="25 26">
    <name type="scientific">Pleurodeles waltl</name>
    <name type="common">Iberian ribbed newt</name>
    <dbReference type="NCBI Taxonomy" id="8319"/>
    <lineage>
        <taxon>Eukaryota</taxon>
        <taxon>Metazoa</taxon>
        <taxon>Chordata</taxon>
        <taxon>Craniata</taxon>
        <taxon>Vertebrata</taxon>
        <taxon>Euteleostomi</taxon>
        <taxon>Amphibia</taxon>
        <taxon>Batrachia</taxon>
        <taxon>Caudata</taxon>
        <taxon>Salamandroidea</taxon>
        <taxon>Salamandridae</taxon>
        <taxon>Pleurodelinae</taxon>
        <taxon>Pleurodeles</taxon>
    </lineage>
</organism>
<accession>A0AAV7TUB9</accession>
<keyword evidence="14 20" id="KW-0472">Membrane</keyword>
<dbReference type="SUPFAM" id="SSF63737">
    <property type="entry name" value="Leukotriene A4 hydrolase N-terminal domain"/>
    <property type="match status" value="1"/>
</dbReference>
<dbReference type="GO" id="GO:0005615">
    <property type="term" value="C:extracellular space"/>
    <property type="evidence" value="ECO:0007669"/>
    <property type="project" value="TreeGrafter"/>
</dbReference>
<evidence type="ECO:0000256" key="12">
    <source>
        <dbReference type="ARBA" id="ARBA00022989"/>
    </source>
</evidence>
<evidence type="ECO:0000256" key="5">
    <source>
        <dbReference type="ARBA" id="ARBA00022475"/>
    </source>
</evidence>
<evidence type="ECO:0000259" key="22">
    <source>
        <dbReference type="Pfam" id="PF01433"/>
    </source>
</evidence>
<dbReference type="InterPro" id="IPR050344">
    <property type="entry name" value="Peptidase_M1_aminopeptidases"/>
</dbReference>
<evidence type="ECO:0000256" key="9">
    <source>
        <dbReference type="ARBA" id="ARBA00022801"/>
    </source>
</evidence>
<evidence type="ECO:0000256" key="3">
    <source>
        <dbReference type="ARBA" id="ARBA00011738"/>
    </source>
</evidence>
<keyword evidence="13 20" id="KW-0482">Metalloprotease</keyword>
<feature type="site" description="Transition state stabilizer" evidence="19">
    <location>
        <position position="473"/>
    </location>
</feature>
<evidence type="ECO:0000256" key="4">
    <source>
        <dbReference type="ARBA" id="ARBA00022438"/>
    </source>
</evidence>
<dbReference type="FunFam" id="2.60.40.1730:FF:000001">
    <property type="entry name" value="Leucyl-cystinyl aminopeptidase"/>
    <property type="match status" value="1"/>
</dbReference>
<proteinExistence type="inferred from homology"/>
<dbReference type="Pfam" id="PF01433">
    <property type="entry name" value="Peptidase_M1"/>
    <property type="match status" value="1"/>
</dbReference>
<evidence type="ECO:0000313" key="25">
    <source>
        <dbReference type="EMBL" id="KAJ1180035.1"/>
    </source>
</evidence>
<dbReference type="InterPro" id="IPR014782">
    <property type="entry name" value="Peptidase_M1_dom"/>
</dbReference>
<comment type="cofactor">
    <cofactor evidence="18 20">
        <name>Zn(2+)</name>
        <dbReference type="ChEBI" id="CHEBI:29105"/>
    </cofactor>
    <text evidence="18 20">Binds 1 zinc ion per subunit.</text>
</comment>
<evidence type="ECO:0000256" key="8">
    <source>
        <dbReference type="ARBA" id="ARBA00022723"/>
    </source>
</evidence>
<comment type="caution">
    <text evidence="25">The sequence shown here is derived from an EMBL/GenBank/DDBJ whole genome shotgun (WGS) entry which is preliminary data.</text>
</comment>
<keyword evidence="26" id="KW-1185">Reference proteome</keyword>
<name>A0AAV7TUB9_PLEWA</name>
<feature type="active site" description="Proton acceptor" evidence="17">
    <location>
        <position position="385"/>
    </location>
</feature>
<dbReference type="AlphaFoldDB" id="A0AAV7TUB9"/>
<feature type="binding site" evidence="18">
    <location>
        <position position="407"/>
    </location>
    <ligand>
        <name>Zn(2+)</name>
        <dbReference type="ChEBI" id="CHEBI:29105"/>
        <note>catalytic</note>
    </ligand>
</feature>
<evidence type="ECO:0000256" key="16">
    <source>
        <dbReference type="ARBA" id="ARBA00023180"/>
    </source>
</evidence>
<keyword evidence="8 18" id="KW-0479">Metal-binding</keyword>
<dbReference type="Gene3D" id="2.60.40.1910">
    <property type="match status" value="1"/>
</dbReference>
<dbReference type="Gene3D" id="1.25.50.20">
    <property type="match status" value="1"/>
</dbReference>
<dbReference type="SUPFAM" id="SSF55486">
    <property type="entry name" value="Metalloproteases ('zincins'), catalytic domain"/>
    <property type="match status" value="1"/>
</dbReference>
<evidence type="ECO:0000259" key="23">
    <source>
        <dbReference type="Pfam" id="PF11838"/>
    </source>
</evidence>
<dbReference type="Pfam" id="PF11838">
    <property type="entry name" value="ERAP1_C"/>
    <property type="match status" value="1"/>
</dbReference>
<dbReference type="FunFam" id="1.10.390.10:FF:000016">
    <property type="entry name" value="Glutamyl aminopeptidase"/>
    <property type="match status" value="1"/>
</dbReference>
<comment type="subcellular location">
    <subcellularLocation>
        <location evidence="1">Cell membrane</location>
        <topology evidence="1">Single-pass type II membrane protein</topology>
    </subcellularLocation>
</comment>
<evidence type="ECO:0000256" key="14">
    <source>
        <dbReference type="ARBA" id="ARBA00023136"/>
    </source>
</evidence>
<evidence type="ECO:0000256" key="13">
    <source>
        <dbReference type="ARBA" id="ARBA00023049"/>
    </source>
</evidence>
<dbReference type="FunFam" id="1.25.50.20:FF:000012">
    <property type="entry name" value="Aminopeptidase N"/>
    <property type="match status" value="1"/>
</dbReference>
<sequence length="965" mass="110274">MAKGFYISNLLAMVCILFAVTAIATIIGLSVVYSKEMYKNMRPSATVPTDGAGSTTTEPTTPQPNNPWNRRRLPKSITPQHYDVELQPYLEKNSEGLYIFKGKSIVYFRCDVATNLILIHSNKLNYTMQGEFLVSLVARYRSTAPGITKTWLEVPTQYLVVELTKYLEVGKEYALYSQFTGELADDLAGFYRSEYKEGDETRIIATTQMQAPDARKSFPCFDEPAMKATFNITLIHMPQFVALSNMPNISTTPQVIDSITWHVTRFERTPKMSTYLLAFIVCDFDKIERTENNIQIRIWARKKAIEEGQGVYALNITGPILNFYEKYYQLPYPLPKSDQIALPDFSAGAMENWGLVTYRETALLYEPKVSSIGNKERVLIVIAHELAHQWFGNLVTLRWWNDLWLNEGFASYVEYLGADQAEPSWNIKDLIVLNDIYRVMGVDALASSHPLSTKEEEINTSAEISELFDSISYSKGAAVIRMLSEFLTESVFVQGLRSYLQAFAYNNTIYDDLWVHLQKAVANQTAVKLPKSVKSIMDTWTLQMGFPVVTVNTSSGLITQKHFLLDSDSKVSRPSTFNYTWIVPVTSVRTGSRQPDYWLQEPSAMNDAFKVDGGSSDWILANLNMTGYYRVNYDQKNWKRIIQQLHKDHTVISVINRAQIIDDAFNLARAKYIQTTAALETTKFLTNETEYMPWESALSSLNYFTIMFDRSNVYGPMKKYLQKQVTPLFQYFKNVTRNWTVLPDGLMNQYNEVNAINTACTCDMAECWELASGLYKKWMSNPIHNTIAPNLKSTIYCHAIAKGGENEWNFAWEMFKNATVATEADKLRAALACTKEPWILNRYLQYTLDPTKIRKQDSTSTITYIANNAVGQSLAWDFVRANWKTLFSQHGAGSFSFANLVTRVTRRFSSEFDLKQLEQFKKDNEDTGFGSATRALEQALEKTKANIKWVQENSEPVRQWFEANL</sequence>
<dbReference type="Pfam" id="PF17900">
    <property type="entry name" value="Peptidase_M1_N"/>
    <property type="match status" value="1"/>
</dbReference>
<evidence type="ECO:0000256" key="15">
    <source>
        <dbReference type="ARBA" id="ARBA00023157"/>
    </source>
</evidence>
<evidence type="ECO:0000256" key="2">
    <source>
        <dbReference type="ARBA" id="ARBA00010136"/>
    </source>
</evidence>
<keyword evidence="16" id="KW-0325">Glycoprotein</keyword>
<evidence type="ECO:0000256" key="21">
    <source>
        <dbReference type="SAM" id="MobiDB-lite"/>
    </source>
</evidence>
<feature type="region of interest" description="Disordered" evidence="21">
    <location>
        <begin position="44"/>
        <end position="72"/>
    </location>
</feature>
<evidence type="ECO:0000256" key="20">
    <source>
        <dbReference type="RuleBase" id="RU364040"/>
    </source>
</evidence>
<keyword evidence="7 20" id="KW-0812">Transmembrane</keyword>
<dbReference type="InterPro" id="IPR042097">
    <property type="entry name" value="Aminopeptidase_N-like_N_sf"/>
</dbReference>
<evidence type="ECO:0000256" key="17">
    <source>
        <dbReference type="PIRSR" id="PIRSR634016-1"/>
    </source>
</evidence>
<dbReference type="EC" id="3.4.11.-" evidence="20"/>
<dbReference type="InterPro" id="IPR034016">
    <property type="entry name" value="M1_APN-typ"/>
</dbReference>
<dbReference type="GO" id="GO:0043171">
    <property type="term" value="P:peptide catabolic process"/>
    <property type="evidence" value="ECO:0007669"/>
    <property type="project" value="TreeGrafter"/>
</dbReference>
<dbReference type="GO" id="GO:0070006">
    <property type="term" value="F:metalloaminopeptidase activity"/>
    <property type="evidence" value="ECO:0007669"/>
    <property type="project" value="TreeGrafter"/>
</dbReference>
<feature type="binding site" evidence="18">
    <location>
        <position position="388"/>
    </location>
    <ligand>
        <name>Zn(2+)</name>
        <dbReference type="ChEBI" id="CHEBI:29105"/>
        <note>catalytic</note>
    </ligand>
</feature>
<keyword evidence="9 20" id="KW-0378">Hydrolase</keyword>
<protein>
    <recommendedName>
        <fullName evidence="20">Aminopeptidase</fullName>
        <ecNumber evidence="20">3.4.11.-</ecNumber>
    </recommendedName>
</protein>
<feature type="domain" description="Peptidase M1 membrane alanine aminopeptidase" evidence="22">
    <location>
        <begin position="312"/>
        <end position="540"/>
    </location>
</feature>
<dbReference type="GO" id="GO:0005886">
    <property type="term" value="C:plasma membrane"/>
    <property type="evidence" value="ECO:0007669"/>
    <property type="project" value="UniProtKB-SubCell"/>
</dbReference>
<dbReference type="EMBL" id="JANPWB010000006">
    <property type="protein sequence ID" value="KAJ1180035.1"/>
    <property type="molecule type" value="Genomic_DNA"/>
</dbReference>
<evidence type="ECO:0000256" key="11">
    <source>
        <dbReference type="ARBA" id="ARBA00022968"/>
    </source>
</evidence>
<keyword evidence="4 20" id="KW-0031">Aminopeptidase</keyword>
<dbReference type="GO" id="GO:0006508">
    <property type="term" value="P:proteolysis"/>
    <property type="evidence" value="ECO:0007669"/>
    <property type="project" value="UniProtKB-KW"/>
</dbReference>
<evidence type="ECO:0000259" key="24">
    <source>
        <dbReference type="Pfam" id="PF17900"/>
    </source>
</evidence>
<reference evidence="25" key="1">
    <citation type="journal article" date="2022" name="bioRxiv">
        <title>Sequencing and chromosome-scale assembly of the giantPleurodeles waltlgenome.</title>
        <authorList>
            <person name="Brown T."/>
            <person name="Elewa A."/>
            <person name="Iarovenko S."/>
            <person name="Subramanian E."/>
            <person name="Araus A.J."/>
            <person name="Petzold A."/>
            <person name="Susuki M."/>
            <person name="Suzuki K.-i.T."/>
            <person name="Hayashi T."/>
            <person name="Toyoda A."/>
            <person name="Oliveira C."/>
            <person name="Osipova E."/>
            <person name="Leigh N.D."/>
            <person name="Simon A."/>
            <person name="Yun M.H."/>
        </authorList>
    </citation>
    <scope>NUCLEOTIDE SEQUENCE</scope>
    <source>
        <strain evidence="25">20211129_DDA</strain>
        <tissue evidence="25">Liver</tissue>
    </source>
</reference>
<keyword evidence="12 20" id="KW-1133">Transmembrane helix</keyword>
<dbReference type="InterPro" id="IPR045357">
    <property type="entry name" value="Aminopeptidase_N-like_N"/>
</dbReference>
<evidence type="ECO:0000256" key="1">
    <source>
        <dbReference type="ARBA" id="ARBA00004401"/>
    </source>
</evidence>
<comment type="subunit">
    <text evidence="3">Homodimer.</text>
</comment>
<dbReference type="Gene3D" id="1.10.390.10">
    <property type="entry name" value="Neutral Protease Domain 2"/>
    <property type="match status" value="1"/>
</dbReference>
<dbReference type="GO" id="GO:0008270">
    <property type="term" value="F:zinc ion binding"/>
    <property type="evidence" value="ECO:0007669"/>
    <property type="project" value="UniProtKB-UniRule"/>
</dbReference>
<gene>
    <name evidence="25" type="ORF">NDU88_005259</name>
</gene>